<evidence type="ECO:0000256" key="1">
    <source>
        <dbReference type="SAM" id="MobiDB-lite"/>
    </source>
</evidence>
<organism evidence="3 4">
    <name type="scientific">Streptomyces lincolnensis</name>
    <dbReference type="NCBI Taxonomy" id="1915"/>
    <lineage>
        <taxon>Bacteria</taxon>
        <taxon>Bacillati</taxon>
        <taxon>Actinomycetota</taxon>
        <taxon>Actinomycetes</taxon>
        <taxon>Kitasatosporales</taxon>
        <taxon>Streptomycetaceae</taxon>
        <taxon>Streptomyces</taxon>
    </lineage>
</organism>
<keyword evidence="4" id="KW-1185">Reference proteome</keyword>
<accession>A0A1B1MPY7</accession>
<protein>
    <submittedName>
        <fullName evidence="3">Transposase subunit</fullName>
    </submittedName>
</protein>
<feature type="domain" description="Integrase catalytic" evidence="2">
    <location>
        <begin position="277"/>
        <end position="330"/>
    </location>
</feature>
<gene>
    <name evidence="3" type="ORF">SLINC_8446</name>
</gene>
<dbReference type="InterPro" id="IPR001584">
    <property type="entry name" value="Integrase_cat-core"/>
</dbReference>
<dbReference type="Pfam" id="PF13333">
    <property type="entry name" value="rve_2"/>
    <property type="match status" value="1"/>
</dbReference>
<feature type="region of interest" description="Disordered" evidence="1">
    <location>
        <begin position="91"/>
        <end position="127"/>
    </location>
</feature>
<dbReference type="Proteomes" id="UP000092598">
    <property type="component" value="Chromosome"/>
</dbReference>
<dbReference type="GO" id="GO:0015074">
    <property type="term" value="P:DNA integration"/>
    <property type="evidence" value="ECO:0007669"/>
    <property type="project" value="InterPro"/>
</dbReference>
<evidence type="ECO:0000259" key="2">
    <source>
        <dbReference type="Pfam" id="PF13333"/>
    </source>
</evidence>
<name>A0A1B1MPY7_STRLN</name>
<sequence>MESGQVDGCGLLVAGGDPAPLFEAVDAPLDGVALLVGLAVEGRRPASAAALSQPVASLVRRDRDHRPDAALAQVFPDRAGRIGLVGKDHVRPGAGSSARPGNAQAGHDVREGGRIPGLPGGEMEGRRPTAVIGGKVDLRGQSAAGAANGVVVWFAGRGPFLRAPAACWWARTIVESTETAQLRSSSASAWAISAVNTRSQVPSTAHMPGLNPAPPSDFDHGKGVLGLFQCLAVMAELAIDLGHGVEHHGAVDAISAPRVGEQALVRTTAVSAGTTMESFFSLLQKNVLDRRSWATREELRIAIVTWIERTYHRRRRQASLGRLTPVEFETVMTTPALQAA</sequence>
<dbReference type="AlphaFoldDB" id="A0A1B1MPY7"/>
<dbReference type="STRING" id="1915.SLINC_8446"/>
<proteinExistence type="predicted"/>
<evidence type="ECO:0000313" key="3">
    <source>
        <dbReference type="EMBL" id="ANS70670.1"/>
    </source>
</evidence>
<dbReference type="PATRIC" id="fig|1915.4.peg.9317"/>
<dbReference type="KEGG" id="sls:SLINC_8446"/>
<dbReference type="EMBL" id="CP016438">
    <property type="protein sequence ID" value="ANS70670.1"/>
    <property type="molecule type" value="Genomic_DNA"/>
</dbReference>
<evidence type="ECO:0000313" key="4">
    <source>
        <dbReference type="Proteomes" id="UP000092598"/>
    </source>
</evidence>
<reference evidence="3 4" key="1">
    <citation type="submission" date="2016-07" db="EMBL/GenBank/DDBJ databases">
        <title>Enhancement of antibiotic productionsby engineered nitrateutilization in actinobacteria.</title>
        <authorList>
            <person name="Meng S.C."/>
        </authorList>
    </citation>
    <scope>NUCLEOTIDE SEQUENCE [LARGE SCALE GENOMIC DNA]</scope>
    <source>
        <strain evidence="3 4">NRRL 2936</strain>
    </source>
</reference>